<reference evidence="2 3" key="1">
    <citation type="journal article" date="2018" name="Front. Plant Sci.">
        <title>Red Clover (Trifolium pratense) and Zigzag Clover (T. medium) - A Picture of Genomic Similarities and Differences.</title>
        <authorList>
            <person name="Dluhosova J."/>
            <person name="Istvanek J."/>
            <person name="Nedelnik J."/>
            <person name="Repkova J."/>
        </authorList>
    </citation>
    <scope>NUCLEOTIDE SEQUENCE [LARGE SCALE GENOMIC DNA]</scope>
    <source>
        <strain evidence="3">cv. 10/8</strain>
        <tissue evidence="2">Leaf</tissue>
    </source>
</reference>
<sequence>MHGGGLQDRRIVRSYELDRDSDYHGGTNYYGEDDRISP</sequence>
<keyword evidence="3" id="KW-1185">Reference proteome</keyword>
<protein>
    <submittedName>
        <fullName evidence="2">Uncharacterized protein</fullName>
    </submittedName>
</protein>
<comment type="caution">
    <text evidence="2">The sequence shown here is derived from an EMBL/GenBank/DDBJ whole genome shotgun (WGS) entry which is preliminary data.</text>
</comment>
<evidence type="ECO:0000313" key="3">
    <source>
        <dbReference type="Proteomes" id="UP000265520"/>
    </source>
</evidence>
<accession>A0A392W768</accession>
<dbReference type="AlphaFoldDB" id="A0A392W768"/>
<proteinExistence type="predicted"/>
<evidence type="ECO:0000313" key="2">
    <source>
        <dbReference type="EMBL" id="MCI95572.1"/>
    </source>
</evidence>
<name>A0A392W768_9FABA</name>
<dbReference type="Proteomes" id="UP000265520">
    <property type="component" value="Unassembled WGS sequence"/>
</dbReference>
<dbReference type="EMBL" id="LXQA011390878">
    <property type="protein sequence ID" value="MCI95572.1"/>
    <property type="molecule type" value="Genomic_DNA"/>
</dbReference>
<organism evidence="2 3">
    <name type="scientific">Trifolium medium</name>
    <dbReference type="NCBI Taxonomy" id="97028"/>
    <lineage>
        <taxon>Eukaryota</taxon>
        <taxon>Viridiplantae</taxon>
        <taxon>Streptophyta</taxon>
        <taxon>Embryophyta</taxon>
        <taxon>Tracheophyta</taxon>
        <taxon>Spermatophyta</taxon>
        <taxon>Magnoliopsida</taxon>
        <taxon>eudicotyledons</taxon>
        <taxon>Gunneridae</taxon>
        <taxon>Pentapetalae</taxon>
        <taxon>rosids</taxon>
        <taxon>fabids</taxon>
        <taxon>Fabales</taxon>
        <taxon>Fabaceae</taxon>
        <taxon>Papilionoideae</taxon>
        <taxon>50 kb inversion clade</taxon>
        <taxon>NPAAA clade</taxon>
        <taxon>Hologalegina</taxon>
        <taxon>IRL clade</taxon>
        <taxon>Trifolieae</taxon>
        <taxon>Trifolium</taxon>
    </lineage>
</organism>
<feature type="region of interest" description="Disordered" evidence="1">
    <location>
        <begin position="1"/>
        <end position="38"/>
    </location>
</feature>
<evidence type="ECO:0000256" key="1">
    <source>
        <dbReference type="SAM" id="MobiDB-lite"/>
    </source>
</evidence>
<feature type="compositionally biased region" description="Basic and acidic residues" evidence="1">
    <location>
        <begin position="7"/>
        <end position="23"/>
    </location>
</feature>